<dbReference type="Proteomes" id="UP001059663">
    <property type="component" value="Chromosome"/>
</dbReference>
<organism evidence="1 2">
    <name type="scientific">Janibacter limosus</name>
    <dbReference type="NCBI Taxonomy" id="53458"/>
    <lineage>
        <taxon>Bacteria</taxon>
        <taxon>Bacillati</taxon>
        <taxon>Actinomycetota</taxon>
        <taxon>Actinomycetes</taxon>
        <taxon>Micrococcales</taxon>
        <taxon>Intrasporangiaceae</taxon>
        <taxon>Janibacter</taxon>
    </lineage>
</organism>
<evidence type="ECO:0000313" key="1">
    <source>
        <dbReference type="EMBL" id="UUZ45929.1"/>
    </source>
</evidence>
<name>A0AC61U7K8_9MICO</name>
<sequence length="58" mass="6356">MGQVLTFAERGPRLFDRHVNVSRNDDGVVDELADLALHDEEVARVMAQLLAGALVLDP</sequence>
<evidence type="ECO:0000313" key="2">
    <source>
        <dbReference type="Proteomes" id="UP001059663"/>
    </source>
</evidence>
<reference evidence="1" key="1">
    <citation type="submission" date="2021-11" db="EMBL/GenBank/DDBJ databases">
        <title>Study of the species diversity of bacterial strains isolated from a unique natural object - Shulgan-Tash cave (Bashkiria).</title>
        <authorList>
            <person name="Sazanova A.L."/>
            <person name="Chirak E.R."/>
            <person name="Safronova V.I."/>
        </authorList>
    </citation>
    <scope>NUCLEOTIDE SEQUENCE</scope>
    <source>
        <strain evidence="1">P1</strain>
    </source>
</reference>
<accession>A0AC61U7K8</accession>
<proteinExistence type="predicted"/>
<dbReference type="EMBL" id="CP087977">
    <property type="protein sequence ID" value="UUZ45929.1"/>
    <property type="molecule type" value="Genomic_DNA"/>
</dbReference>
<gene>
    <name evidence="1" type="ORF">LP422_08635</name>
</gene>
<protein>
    <submittedName>
        <fullName evidence="1">Uncharacterized protein</fullName>
    </submittedName>
</protein>